<keyword evidence="2" id="KW-1185">Reference proteome</keyword>
<comment type="caution">
    <text evidence="1">The sequence shown here is derived from an EMBL/GenBank/DDBJ whole genome shotgun (WGS) entry which is preliminary data.</text>
</comment>
<gene>
    <name evidence="1" type="ORF">RPERSI_LOCUS348</name>
</gene>
<evidence type="ECO:0000313" key="1">
    <source>
        <dbReference type="EMBL" id="CAG8465647.1"/>
    </source>
</evidence>
<reference evidence="1" key="1">
    <citation type="submission" date="2021-06" db="EMBL/GenBank/DDBJ databases">
        <authorList>
            <person name="Kallberg Y."/>
            <person name="Tangrot J."/>
            <person name="Rosling A."/>
        </authorList>
    </citation>
    <scope>NUCLEOTIDE SEQUENCE</scope>
    <source>
        <strain evidence="1">MA461A</strain>
    </source>
</reference>
<evidence type="ECO:0000313" key="2">
    <source>
        <dbReference type="Proteomes" id="UP000789920"/>
    </source>
</evidence>
<accession>A0ACA9KCW7</accession>
<name>A0ACA9KCW7_9GLOM</name>
<dbReference type="Proteomes" id="UP000789920">
    <property type="component" value="Unassembled WGS sequence"/>
</dbReference>
<organism evidence="1 2">
    <name type="scientific">Racocetra persica</name>
    <dbReference type="NCBI Taxonomy" id="160502"/>
    <lineage>
        <taxon>Eukaryota</taxon>
        <taxon>Fungi</taxon>
        <taxon>Fungi incertae sedis</taxon>
        <taxon>Mucoromycota</taxon>
        <taxon>Glomeromycotina</taxon>
        <taxon>Glomeromycetes</taxon>
        <taxon>Diversisporales</taxon>
        <taxon>Gigasporaceae</taxon>
        <taxon>Racocetra</taxon>
    </lineage>
</organism>
<sequence>MYFGPGVEADTKSEFWHSSIWQESSSLAYPSIKLKVQLLYFGSELPRIFLSSIRTEGSLDGELWLSEMTYLIEPVTVWLHDTPDPPNYQFYVREILYTMKVNKFDDVMKPIVDKINSLEQGTLMNIGGQDMWIVASLGVITANLPQSNDLADTKQYSSILG</sequence>
<dbReference type="EMBL" id="CAJVQC010000259">
    <property type="protein sequence ID" value="CAG8465647.1"/>
    <property type="molecule type" value="Genomic_DNA"/>
</dbReference>
<proteinExistence type="predicted"/>
<protein>
    <submittedName>
        <fullName evidence="1">15317_t:CDS:1</fullName>
    </submittedName>
</protein>